<dbReference type="Pfam" id="PF13041">
    <property type="entry name" value="PPR_2"/>
    <property type="match status" value="1"/>
</dbReference>
<dbReference type="InterPro" id="IPR050667">
    <property type="entry name" value="PPR-containing_protein"/>
</dbReference>
<dbReference type="Proteomes" id="UP001180020">
    <property type="component" value="Unassembled WGS sequence"/>
</dbReference>
<organism evidence="4 5">
    <name type="scientific">Acorus calamus</name>
    <name type="common">Sweet flag</name>
    <dbReference type="NCBI Taxonomy" id="4465"/>
    <lineage>
        <taxon>Eukaryota</taxon>
        <taxon>Viridiplantae</taxon>
        <taxon>Streptophyta</taxon>
        <taxon>Embryophyta</taxon>
        <taxon>Tracheophyta</taxon>
        <taxon>Spermatophyta</taxon>
        <taxon>Magnoliopsida</taxon>
        <taxon>Liliopsida</taxon>
        <taxon>Acoraceae</taxon>
        <taxon>Acorus</taxon>
    </lineage>
</organism>
<evidence type="ECO:0000256" key="1">
    <source>
        <dbReference type="ARBA" id="ARBA00007626"/>
    </source>
</evidence>
<reference evidence="4" key="2">
    <citation type="submission" date="2023-06" db="EMBL/GenBank/DDBJ databases">
        <authorList>
            <person name="Ma L."/>
            <person name="Liu K.-W."/>
            <person name="Li Z."/>
            <person name="Hsiao Y.-Y."/>
            <person name="Qi Y."/>
            <person name="Fu T."/>
            <person name="Tang G."/>
            <person name="Zhang D."/>
            <person name="Sun W.-H."/>
            <person name="Liu D.-K."/>
            <person name="Li Y."/>
            <person name="Chen G.-Z."/>
            <person name="Liu X.-D."/>
            <person name="Liao X.-Y."/>
            <person name="Jiang Y.-T."/>
            <person name="Yu X."/>
            <person name="Hao Y."/>
            <person name="Huang J."/>
            <person name="Zhao X.-W."/>
            <person name="Ke S."/>
            <person name="Chen Y.-Y."/>
            <person name="Wu W.-L."/>
            <person name="Hsu J.-L."/>
            <person name="Lin Y.-F."/>
            <person name="Huang M.-D."/>
            <person name="Li C.-Y."/>
            <person name="Huang L."/>
            <person name="Wang Z.-W."/>
            <person name="Zhao X."/>
            <person name="Zhong W.-Y."/>
            <person name="Peng D.-H."/>
            <person name="Ahmad S."/>
            <person name="Lan S."/>
            <person name="Zhang J.-S."/>
            <person name="Tsai W.-C."/>
            <person name="Van De Peer Y."/>
            <person name="Liu Z.-J."/>
        </authorList>
    </citation>
    <scope>NUCLEOTIDE SEQUENCE</scope>
    <source>
        <strain evidence="4">CP</strain>
        <tissue evidence="4">Leaves</tissue>
    </source>
</reference>
<reference evidence="4" key="1">
    <citation type="journal article" date="2023" name="Nat. Commun.">
        <title>Diploid and tetraploid genomes of Acorus and the evolution of monocots.</title>
        <authorList>
            <person name="Ma L."/>
            <person name="Liu K.W."/>
            <person name="Li Z."/>
            <person name="Hsiao Y.Y."/>
            <person name="Qi Y."/>
            <person name="Fu T."/>
            <person name="Tang G.D."/>
            <person name="Zhang D."/>
            <person name="Sun W.H."/>
            <person name="Liu D.K."/>
            <person name="Li Y."/>
            <person name="Chen G.Z."/>
            <person name="Liu X.D."/>
            <person name="Liao X.Y."/>
            <person name="Jiang Y.T."/>
            <person name="Yu X."/>
            <person name="Hao Y."/>
            <person name="Huang J."/>
            <person name="Zhao X.W."/>
            <person name="Ke S."/>
            <person name="Chen Y.Y."/>
            <person name="Wu W.L."/>
            <person name="Hsu J.L."/>
            <person name="Lin Y.F."/>
            <person name="Huang M.D."/>
            <person name="Li C.Y."/>
            <person name="Huang L."/>
            <person name="Wang Z.W."/>
            <person name="Zhao X."/>
            <person name="Zhong W.Y."/>
            <person name="Peng D.H."/>
            <person name="Ahmad S."/>
            <person name="Lan S."/>
            <person name="Zhang J.S."/>
            <person name="Tsai W.C."/>
            <person name="Van de Peer Y."/>
            <person name="Liu Z.J."/>
        </authorList>
    </citation>
    <scope>NUCLEOTIDE SEQUENCE</scope>
    <source>
        <strain evidence="4">CP</strain>
    </source>
</reference>
<evidence type="ECO:0000256" key="3">
    <source>
        <dbReference type="PROSITE-ProRule" id="PRU00708"/>
    </source>
</evidence>
<keyword evidence="2" id="KW-0677">Repeat</keyword>
<dbReference type="PANTHER" id="PTHR47939">
    <property type="entry name" value="MEMBRANE-ASSOCIATED SALT-INDUCIBLE PROTEIN-LIKE"/>
    <property type="match status" value="1"/>
</dbReference>
<sequence>MLTRCLKKLPHPSRQIQSPPTTTITPVDQTALLRVCAVLHQTQHSRDEDKILSRLENLPFDLSREFFLQVCDRFTSSCRPVYRFFRYAQTRHGFSHSPTTFNRAIDVMGKSKNIPFLWELFIESVESQMSNEQTLCVAVKALAEARELKKCVTAFHLMKSYDLWMLNRVVETLCGSKLVEEAVFVVNRLKAWVAPNEVTYGFLVVGFCRGGDLVGASKVWNLIIGEGLEPHVGAYDEMVDTLMKQNRFLDALKMFESMRVRRRGELGLSSYRIVIKWLCKRGEIRGACVVFGEVVKRGVWVDNNLYGTLIYGLLVGGRVREAWRVVEGIGEKGLEIYNGLIKGLLSLGKASEATKVFGEMIERGCEPNMHTYVMLLKGHLGKGRDRVVDVFGTIFVGGLVKVGKMKEARRFVEGMVWGDVGLPRFDYVRFLYLFSNEEGVVMFEEVGNRLGEVGLVDLGFILSTYGERMATKERRRKCRRKG</sequence>
<comment type="similarity">
    <text evidence="1">Belongs to the PPR family. P subfamily.</text>
</comment>
<dbReference type="NCBIfam" id="TIGR00756">
    <property type="entry name" value="PPR"/>
    <property type="match status" value="3"/>
</dbReference>
<evidence type="ECO:0000256" key="2">
    <source>
        <dbReference type="ARBA" id="ARBA00022737"/>
    </source>
</evidence>
<feature type="repeat" description="PPR" evidence="3">
    <location>
        <begin position="333"/>
        <end position="367"/>
    </location>
</feature>
<evidence type="ECO:0000313" key="4">
    <source>
        <dbReference type="EMBL" id="KAK1293733.1"/>
    </source>
</evidence>
<dbReference type="InterPro" id="IPR002885">
    <property type="entry name" value="PPR_rpt"/>
</dbReference>
<dbReference type="EMBL" id="JAUJYO010000017">
    <property type="protein sequence ID" value="KAK1293733.1"/>
    <property type="molecule type" value="Genomic_DNA"/>
</dbReference>
<dbReference type="PROSITE" id="PS51375">
    <property type="entry name" value="PPR"/>
    <property type="match status" value="2"/>
</dbReference>
<dbReference type="Pfam" id="PF01535">
    <property type="entry name" value="PPR"/>
    <property type="match status" value="2"/>
</dbReference>
<gene>
    <name evidence="4" type="ORF">QJS10_CPB17g01968</name>
</gene>
<dbReference type="PANTHER" id="PTHR47939:SF12">
    <property type="entry name" value="PENTACOTRIPEPTIDE-REPEAT REGION OF PRORP DOMAIN-CONTAINING PROTEIN"/>
    <property type="match status" value="1"/>
</dbReference>
<dbReference type="Gene3D" id="1.25.40.10">
    <property type="entry name" value="Tetratricopeptide repeat domain"/>
    <property type="match status" value="3"/>
</dbReference>
<protein>
    <submittedName>
        <fullName evidence="4">Pentatricopeptide repeat-containing protein</fullName>
    </submittedName>
</protein>
<name>A0AAV9CZE5_ACOCL</name>
<accession>A0AAV9CZE5</accession>
<comment type="caution">
    <text evidence="4">The sequence shown here is derived from an EMBL/GenBank/DDBJ whole genome shotgun (WGS) entry which is preliminary data.</text>
</comment>
<keyword evidence="5" id="KW-1185">Reference proteome</keyword>
<dbReference type="AlphaFoldDB" id="A0AAV9CZE5"/>
<feature type="repeat" description="PPR" evidence="3">
    <location>
        <begin position="196"/>
        <end position="230"/>
    </location>
</feature>
<evidence type="ECO:0000313" key="5">
    <source>
        <dbReference type="Proteomes" id="UP001180020"/>
    </source>
</evidence>
<proteinExistence type="inferred from homology"/>
<dbReference type="InterPro" id="IPR011990">
    <property type="entry name" value="TPR-like_helical_dom_sf"/>
</dbReference>